<dbReference type="EMBL" id="JAGIZQ010000006">
    <property type="protein sequence ID" value="KAH6623896.1"/>
    <property type="molecule type" value="Genomic_DNA"/>
</dbReference>
<name>A0ACB7NZP4_9PEZI</name>
<evidence type="ECO:0000313" key="2">
    <source>
        <dbReference type="Proteomes" id="UP000724584"/>
    </source>
</evidence>
<comment type="caution">
    <text evidence="1">The sequence shown here is derived from an EMBL/GenBank/DDBJ whole genome shotgun (WGS) entry which is preliminary data.</text>
</comment>
<accession>A0ACB7NZP4</accession>
<sequence>MPGELPYGENPDHDEGQGDELGDWLLQKKEYLEWKKYPQGLLWLYGDSGCGKSLLCSTIINRLNKVFTRDDSKTKVLAYWYFRFDLDKTKMMDLFLISLIRQLASKCQGFADNKSLRWFRGHQDSGELPDDTNELFNYLKKFISKIDKDIFIVLDGLDQVTDRQRTTKTGPLKLLDIIKRLTRQGYPNLHILVASGDEKDIRLCLETNMADMLVSVDVKKGLGGDLDKFIERKLEDLQILKGNQPLKQAVNKRLSHDQDSNFLWAASVLEQVLQSRDAQEIQEVLNRLPDNIVSVYQTALETVAAKDTKRMKLILLWMLRQQRPLSHTELAAAVGLHSPSAVTEICSRVLIQTSKQRIAVTGQERELDVFRFTHFSAQEYLEAVFVGSLEKLGPKPERVARFKFSPQEDAHIQVTKGCLAILSACISSQKNKAATTRSRPGSGSDSDSAASGSDAGHGRATAADTDAEGPDSDDSGTGASTSSSIADGKCTESPARRYAAEYWFCHYNMVNREKAPNHLVKDLDDEVCSQLLLNKKKLRFWLKIYDPDDGKVDKVPSPIYYAIKLKLEGILVQLITQIGRLPIDAVDRRKAILNRRGSEGTALQLATHLGNLDALDALIEHGADVNSEKGLHGTALYVSAAQGNDKAVEKLLNAGANSTGTQDGPLGSPLHIAAFRGHDAVIQLLLGGRRVAVDHRADPFGTALQAASAARKHTTVKLLLDNNADPNIIGGYLGTAVQAASTHLGRPGNDEILETLLSKGAEFLTEPDFWTTAYERAVSRDWVSGFRPRMSQESPSQAYPALLLQYRMPNLAGLDQLQHPQQLLAAVIRQWTLPGAERLTSDRFFKGLLCRIPFQDQLDAIKQAIPRMELTMQHLRLRDFLHKAMFWSGINAILARLPLLINQCLDQVRKHLRHDLEESMRVPASPSFPFRWAFKDFESGYKRYEEETSWSRRMAVKLNSVFAREFHMGRRRPSWDEQDNRDPIDSLARSDRMTIELTQRRQRYQQLEEISLAPTRDKDSADAAARKELRVASRPGVWVTSDILDLVKHLLQYGVRYVGYQDAAADMAEGAAPEHRKNVEDLTFELFSVVIRLTLALGARADNMESLADSVRLLTTVRLERIRQLDALCEQAFAPKGHGACACSHAPSKNDSGPKAGEIAAAVARQVEQTIEDKLGVSQADMVREIQGHVSSVVKEEVSRLVEQMQKDLEKKMYQEVQRQVAEAQTTQARRGLLWSPGNGGP</sequence>
<keyword evidence="2" id="KW-1185">Reference proteome</keyword>
<organism evidence="1 2">
    <name type="scientific">Chaetomium tenue</name>
    <dbReference type="NCBI Taxonomy" id="1854479"/>
    <lineage>
        <taxon>Eukaryota</taxon>
        <taxon>Fungi</taxon>
        <taxon>Dikarya</taxon>
        <taxon>Ascomycota</taxon>
        <taxon>Pezizomycotina</taxon>
        <taxon>Sordariomycetes</taxon>
        <taxon>Sordariomycetidae</taxon>
        <taxon>Sordariales</taxon>
        <taxon>Chaetomiaceae</taxon>
        <taxon>Chaetomium</taxon>
    </lineage>
</organism>
<reference evidence="1 2" key="1">
    <citation type="journal article" date="2021" name="Nat. Commun.">
        <title>Genetic determinants of endophytism in the Arabidopsis root mycobiome.</title>
        <authorList>
            <person name="Mesny F."/>
            <person name="Miyauchi S."/>
            <person name="Thiergart T."/>
            <person name="Pickel B."/>
            <person name="Atanasova L."/>
            <person name="Karlsson M."/>
            <person name="Huettel B."/>
            <person name="Barry K.W."/>
            <person name="Haridas S."/>
            <person name="Chen C."/>
            <person name="Bauer D."/>
            <person name="Andreopoulos W."/>
            <person name="Pangilinan J."/>
            <person name="LaButti K."/>
            <person name="Riley R."/>
            <person name="Lipzen A."/>
            <person name="Clum A."/>
            <person name="Drula E."/>
            <person name="Henrissat B."/>
            <person name="Kohler A."/>
            <person name="Grigoriev I.V."/>
            <person name="Martin F.M."/>
            <person name="Hacquard S."/>
        </authorList>
    </citation>
    <scope>NUCLEOTIDE SEQUENCE [LARGE SCALE GENOMIC DNA]</scope>
    <source>
        <strain evidence="1 2">MPI-SDFR-AT-0079</strain>
    </source>
</reference>
<proteinExistence type="predicted"/>
<evidence type="ECO:0000313" key="1">
    <source>
        <dbReference type="EMBL" id="KAH6623896.1"/>
    </source>
</evidence>
<gene>
    <name evidence="1" type="ORF">F5144DRAFT_374804</name>
</gene>
<protein>
    <submittedName>
        <fullName evidence="1">Uncharacterized protein</fullName>
    </submittedName>
</protein>
<dbReference type="Proteomes" id="UP000724584">
    <property type="component" value="Unassembled WGS sequence"/>
</dbReference>